<dbReference type="Pfam" id="PF09773">
    <property type="entry name" value="Meckelin"/>
    <property type="match status" value="1"/>
</dbReference>
<dbReference type="AlphaFoldDB" id="A0A151WU14"/>
<feature type="non-terminal residue" evidence="2">
    <location>
        <position position="1"/>
    </location>
</feature>
<accession>A0A151WU14</accession>
<evidence type="ECO:0000313" key="3">
    <source>
        <dbReference type="Proteomes" id="UP000075809"/>
    </source>
</evidence>
<dbReference type="STRING" id="64791.A0A151WU14"/>
<dbReference type="InterPro" id="IPR019170">
    <property type="entry name" value="Meckelin"/>
</dbReference>
<name>A0A151WU14_9HYME</name>
<dbReference type="EMBL" id="KQ982745">
    <property type="protein sequence ID" value="KYQ51343.1"/>
    <property type="molecule type" value="Genomic_DNA"/>
</dbReference>
<keyword evidence="1" id="KW-0812">Transmembrane</keyword>
<dbReference type="GO" id="GO:0060271">
    <property type="term" value="P:cilium assembly"/>
    <property type="evidence" value="ECO:0007669"/>
    <property type="project" value="InterPro"/>
</dbReference>
<reference evidence="2 3" key="1">
    <citation type="submission" date="2015-09" db="EMBL/GenBank/DDBJ databases">
        <title>Trachymyrmex zeteki WGS genome.</title>
        <authorList>
            <person name="Nygaard S."/>
            <person name="Hu H."/>
            <person name="Boomsma J."/>
            <person name="Zhang G."/>
        </authorList>
    </citation>
    <scope>NUCLEOTIDE SEQUENCE [LARGE SCALE GENOMIC DNA]</scope>
    <source>
        <strain evidence="2">Tzet28-1</strain>
        <tissue evidence="2">Whole body</tissue>
    </source>
</reference>
<evidence type="ECO:0000256" key="1">
    <source>
        <dbReference type="SAM" id="Phobius"/>
    </source>
</evidence>
<organism evidence="2 3">
    <name type="scientific">Mycetomoellerius zeteki</name>
    <dbReference type="NCBI Taxonomy" id="64791"/>
    <lineage>
        <taxon>Eukaryota</taxon>
        <taxon>Metazoa</taxon>
        <taxon>Ecdysozoa</taxon>
        <taxon>Arthropoda</taxon>
        <taxon>Hexapoda</taxon>
        <taxon>Insecta</taxon>
        <taxon>Pterygota</taxon>
        <taxon>Neoptera</taxon>
        <taxon>Endopterygota</taxon>
        <taxon>Hymenoptera</taxon>
        <taxon>Apocrita</taxon>
        <taxon>Aculeata</taxon>
        <taxon>Formicoidea</taxon>
        <taxon>Formicidae</taxon>
        <taxon>Myrmicinae</taxon>
        <taxon>Mycetomoellerius</taxon>
    </lineage>
</organism>
<protein>
    <submittedName>
        <fullName evidence="2">Meckelin</fullName>
    </submittedName>
</protein>
<dbReference type="Proteomes" id="UP000075809">
    <property type="component" value="Unassembled WGS sequence"/>
</dbReference>
<keyword evidence="1" id="KW-0472">Membrane</keyword>
<proteinExistence type="predicted"/>
<dbReference type="PANTHER" id="PTHR21274">
    <property type="entry name" value="MECKELIN"/>
    <property type="match status" value="1"/>
</dbReference>
<keyword evidence="1" id="KW-1133">Transmembrane helix</keyword>
<dbReference type="PANTHER" id="PTHR21274:SF0">
    <property type="entry name" value="MECKELIN"/>
    <property type="match status" value="1"/>
</dbReference>
<dbReference type="GO" id="GO:0036038">
    <property type="term" value="C:MKS complex"/>
    <property type="evidence" value="ECO:0007669"/>
    <property type="project" value="InterPro"/>
</dbReference>
<gene>
    <name evidence="2" type="ORF">ALC60_09508</name>
</gene>
<evidence type="ECO:0000313" key="2">
    <source>
        <dbReference type="EMBL" id="KYQ51343.1"/>
    </source>
</evidence>
<sequence>KIRLFLTQFLDHCLENEDYIIKEQHILEKLWDVLFVDAKDKSVFYTDNYSFNKAVFHGNEWLLATFEITVFAFFLALYNFYIFACTATVIISQHGFHSSNFCNNICCSMIINYFSNYMFSVIVEVNFCLPKIKYMSKEIGPKLKL</sequence>
<feature type="transmembrane region" description="Helical" evidence="1">
    <location>
        <begin position="68"/>
        <end position="91"/>
    </location>
</feature>
<keyword evidence="3" id="KW-1185">Reference proteome</keyword>